<keyword evidence="3" id="KW-0597">Phosphoprotein</keyword>
<dbReference type="Pfam" id="PF16959">
    <property type="entry name" value="Collectrin"/>
    <property type="match status" value="1"/>
</dbReference>
<feature type="compositionally biased region" description="Acidic residues" evidence="9">
    <location>
        <begin position="183"/>
        <end position="193"/>
    </location>
</feature>
<keyword evidence="4 10" id="KW-0812">Transmembrane</keyword>
<dbReference type="PROSITE" id="PS52010">
    <property type="entry name" value="COLLECTRIN_LIKE"/>
    <property type="match status" value="1"/>
</dbReference>
<keyword evidence="2" id="KW-1003">Cell membrane</keyword>
<dbReference type="Ensembl" id="ENSSFOT00015004202.2">
    <property type="protein sequence ID" value="ENSSFOP00015004134.1"/>
    <property type="gene ID" value="ENSSFOG00015002712.2"/>
</dbReference>
<evidence type="ECO:0000259" key="12">
    <source>
        <dbReference type="PROSITE" id="PS52010"/>
    </source>
</evidence>
<feature type="domain" description="Collectrin-like" evidence="12">
    <location>
        <begin position="27"/>
        <end position="224"/>
    </location>
</feature>
<keyword evidence="7 10" id="KW-0472">Membrane</keyword>
<name>A0A8C9QVR2_SCLFO</name>
<evidence type="ECO:0000313" key="14">
    <source>
        <dbReference type="Proteomes" id="UP000694397"/>
    </source>
</evidence>
<gene>
    <name evidence="13" type="primary">CLTRN</name>
    <name evidence="13" type="synonym">cltrn</name>
</gene>
<dbReference type="AlphaFoldDB" id="A0A8C9QVR2"/>
<dbReference type="Proteomes" id="UP000694397">
    <property type="component" value="Chromosome 1"/>
</dbReference>
<evidence type="ECO:0000256" key="7">
    <source>
        <dbReference type="ARBA" id="ARBA00023136"/>
    </source>
</evidence>
<evidence type="ECO:0000256" key="11">
    <source>
        <dbReference type="SAM" id="SignalP"/>
    </source>
</evidence>
<proteinExistence type="predicted"/>
<keyword evidence="5 11" id="KW-0732">Signal</keyword>
<reference evidence="13 14" key="1">
    <citation type="submission" date="2019-04" db="EMBL/GenBank/DDBJ databases">
        <authorList>
            <consortium name="Wellcome Sanger Institute Data Sharing"/>
        </authorList>
    </citation>
    <scope>NUCLEOTIDE SEQUENCE [LARGE SCALE GENOMIC DNA]</scope>
</reference>
<feature type="region of interest" description="Disordered" evidence="9">
    <location>
        <begin position="180"/>
        <end position="211"/>
    </location>
</feature>
<organism evidence="13 14">
    <name type="scientific">Scleropages formosus</name>
    <name type="common">Asian bonytongue</name>
    <name type="synonym">Osteoglossum formosum</name>
    <dbReference type="NCBI Taxonomy" id="113540"/>
    <lineage>
        <taxon>Eukaryota</taxon>
        <taxon>Metazoa</taxon>
        <taxon>Chordata</taxon>
        <taxon>Craniata</taxon>
        <taxon>Vertebrata</taxon>
        <taxon>Euteleostomi</taxon>
        <taxon>Actinopterygii</taxon>
        <taxon>Neopterygii</taxon>
        <taxon>Teleostei</taxon>
        <taxon>Osteoglossocephala</taxon>
        <taxon>Osteoglossomorpha</taxon>
        <taxon>Osteoglossiformes</taxon>
        <taxon>Osteoglossidae</taxon>
        <taxon>Scleropages</taxon>
    </lineage>
</organism>
<feature type="transmembrane region" description="Helical" evidence="10">
    <location>
        <begin position="149"/>
        <end position="169"/>
    </location>
</feature>
<feature type="chain" id="PRO_5034089003" evidence="11">
    <location>
        <begin position="23"/>
        <end position="224"/>
    </location>
</feature>
<protein>
    <submittedName>
        <fullName evidence="13">Collectrin, amino acid transport regulator</fullName>
    </submittedName>
</protein>
<dbReference type="GO" id="GO:0070062">
    <property type="term" value="C:extracellular exosome"/>
    <property type="evidence" value="ECO:0007669"/>
    <property type="project" value="TreeGrafter"/>
</dbReference>
<feature type="signal peptide" evidence="11">
    <location>
        <begin position="1"/>
        <end position="22"/>
    </location>
</feature>
<sequence length="224" mass="24818">MFPRLHFAVCFTAVLGPTLVHTLCPDTADGYKVRLSIKTALGDDAYKWDESEMFLFRATLAFAMRKYNQKPYEVSDVLVCNETQRVSFWFVVTDPENTSELISGKDVERAVRISRNRINNAFLLTDETLEFLNIPPTLAVPAESGTPPWLIVFGVVIGVVGVGIIALLISSFIQKRRKKGVTEGEEEDCEEEACDKGNGVSHPVEEGADGVNRGFVGDIPFTKL</sequence>
<dbReference type="InterPro" id="IPR042944">
    <property type="entry name" value="Collectrin"/>
</dbReference>
<dbReference type="KEGG" id="sfm:108933100"/>
<evidence type="ECO:0000313" key="13">
    <source>
        <dbReference type="Ensembl" id="ENSSFOP00015004134.1"/>
    </source>
</evidence>
<dbReference type="PANTHER" id="PTHR46884:SF1">
    <property type="entry name" value="COLLECTRIN"/>
    <property type="match status" value="1"/>
</dbReference>
<accession>A0A8C9QVR2</accession>
<dbReference type="RefSeq" id="XP_018605442.1">
    <property type="nucleotide sequence ID" value="XM_018749926.1"/>
</dbReference>
<dbReference type="GO" id="GO:0051957">
    <property type="term" value="P:positive regulation of amino acid transport"/>
    <property type="evidence" value="ECO:0007669"/>
    <property type="project" value="TreeGrafter"/>
</dbReference>
<dbReference type="PANTHER" id="PTHR46884">
    <property type="entry name" value="COLLECTRIN"/>
    <property type="match status" value="1"/>
</dbReference>
<comment type="subcellular location">
    <subcellularLocation>
        <location evidence="1">Cell membrane</location>
        <topology evidence="1">Single-pass type I membrane protein</topology>
    </subcellularLocation>
</comment>
<evidence type="ECO:0000256" key="3">
    <source>
        <dbReference type="ARBA" id="ARBA00022553"/>
    </source>
</evidence>
<evidence type="ECO:0000256" key="9">
    <source>
        <dbReference type="SAM" id="MobiDB-lite"/>
    </source>
</evidence>
<dbReference type="InterPro" id="IPR031588">
    <property type="entry name" value="Collectrin_dom"/>
</dbReference>
<evidence type="ECO:0000256" key="5">
    <source>
        <dbReference type="ARBA" id="ARBA00022729"/>
    </source>
</evidence>
<dbReference type="OrthoDB" id="9899436at2759"/>
<dbReference type="GeneID" id="108933100"/>
<keyword evidence="8" id="KW-0325">Glycoprotein</keyword>
<keyword evidence="14" id="KW-1185">Reference proteome</keyword>
<evidence type="ECO:0000256" key="1">
    <source>
        <dbReference type="ARBA" id="ARBA00004251"/>
    </source>
</evidence>
<keyword evidence="6 10" id="KW-1133">Transmembrane helix</keyword>
<evidence type="ECO:0000256" key="2">
    <source>
        <dbReference type="ARBA" id="ARBA00022475"/>
    </source>
</evidence>
<evidence type="ECO:0000256" key="8">
    <source>
        <dbReference type="ARBA" id="ARBA00023180"/>
    </source>
</evidence>
<evidence type="ECO:0000256" key="10">
    <source>
        <dbReference type="SAM" id="Phobius"/>
    </source>
</evidence>
<dbReference type="GeneTree" id="ENSGT00940000160862"/>
<evidence type="ECO:0000256" key="4">
    <source>
        <dbReference type="ARBA" id="ARBA00022692"/>
    </source>
</evidence>
<dbReference type="GO" id="GO:0005886">
    <property type="term" value="C:plasma membrane"/>
    <property type="evidence" value="ECO:0007669"/>
    <property type="project" value="UniProtKB-SubCell"/>
</dbReference>
<dbReference type="CTD" id="57393"/>
<reference evidence="13" key="2">
    <citation type="submission" date="2025-08" db="UniProtKB">
        <authorList>
            <consortium name="Ensembl"/>
        </authorList>
    </citation>
    <scope>IDENTIFICATION</scope>
</reference>
<evidence type="ECO:0000256" key="6">
    <source>
        <dbReference type="ARBA" id="ARBA00022989"/>
    </source>
</evidence>
<reference evidence="13" key="3">
    <citation type="submission" date="2025-09" db="UniProtKB">
        <authorList>
            <consortium name="Ensembl"/>
        </authorList>
    </citation>
    <scope>IDENTIFICATION</scope>
</reference>